<comment type="caution">
    <text evidence="2">The sequence shown here is derived from an EMBL/GenBank/DDBJ whole genome shotgun (WGS) entry which is preliminary data.</text>
</comment>
<keyword evidence="1" id="KW-1133">Transmembrane helix</keyword>
<reference evidence="2 3" key="1">
    <citation type="submission" date="2017-05" db="EMBL/GenBank/DDBJ databases">
        <authorList>
            <person name="Varghese N."/>
            <person name="Submissions S."/>
        </authorList>
    </citation>
    <scope>NUCLEOTIDE SEQUENCE [LARGE SCALE GENOMIC DNA]</scope>
    <source>
        <strain evidence="2 3">DSM 15360</strain>
    </source>
</reference>
<proteinExistence type="predicted"/>
<evidence type="ECO:0000313" key="3">
    <source>
        <dbReference type="Proteomes" id="UP001157915"/>
    </source>
</evidence>
<protein>
    <submittedName>
        <fullName evidence="2">Uncharacterized protein</fullName>
    </submittedName>
</protein>
<sequence>MYVSKITTIENPDSFQNRGLFYYSTPVCVLQTGTMNVLSGLWRPAYRQGRHKLGQLMEDTSHRGQPT</sequence>
<name>A0ABY1P9R3_9BACT</name>
<feature type="transmembrane region" description="Helical" evidence="1">
    <location>
        <begin position="20"/>
        <end position="42"/>
    </location>
</feature>
<keyword evidence="3" id="KW-1185">Reference proteome</keyword>
<keyword evidence="1" id="KW-0472">Membrane</keyword>
<gene>
    <name evidence="2" type="ORF">SAMN06265367_106149</name>
</gene>
<evidence type="ECO:0000313" key="2">
    <source>
        <dbReference type="EMBL" id="SMP29636.1"/>
    </source>
</evidence>
<dbReference type="EMBL" id="FXUA01000006">
    <property type="protein sequence ID" value="SMP29636.1"/>
    <property type="molecule type" value="Genomic_DNA"/>
</dbReference>
<keyword evidence="1" id="KW-0812">Transmembrane</keyword>
<organism evidence="2 3">
    <name type="scientific">Algoriphagus winogradskyi</name>
    <dbReference type="NCBI Taxonomy" id="237017"/>
    <lineage>
        <taxon>Bacteria</taxon>
        <taxon>Pseudomonadati</taxon>
        <taxon>Bacteroidota</taxon>
        <taxon>Cytophagia</taxon>
        <taxon>Cytophagales</taxon>
        <taxon>Cyclobacteriaceae</taxon>
        <taxon>Algoriphagus</taxon>
    </lineage>
</organism>
<accession>A0ABY1P9R3</accession>
<evidence type="ECO:0000256" key="1">
    <source>
        <dbReference type="SAM" id="Phobius"/>
    </source>
</evidence>
<dbReference type="Proteomes" id="UP001157915">
    <property type="component" value="Unassembled WGS sequence"/>
</dbReference>